<dbReference type="GO" id="GO:0033499">
    <property type="term" value="P:galactose catabolic process via UDP-galactose, Leloir pathway"/>
    <property type="evidence" value="ECO:0007669"/>
    <property type="project" value="TreeGrafter"/>
</dbReference>
<dbReference type="InterPro" id="IPR047215">
    <property type="entry name" value="Galactose_mutarotase-like"/>
</dbReference>
<evidence type="ECO:0000313" key="14">
    <source>
        <dbReference type="Proteomes" id="UP000249066"/>
    </source>
</evidence>
<dbReference type="Pfam" id="PF01263">
    <property type="entry name" value="Aldose_epim"/>
    <property type="match status" value="1"/>
</dbReference>
<dbReference type="PIRSF" id="PIRSF005096">
    <property type="entry name" value="GALM"/>
    <property type="match status" value="1"/>
</dbReference>
<comment type="subcellular location">
    <subcellularLocation>
        <location evidence="1">Cytoplasm</location>
    </subcellularLocation>
</comment>
<evidence type="ECO:0000313" key="13">
    <source>
        <dbReference type="EMBL" id="PZO91237.1"/>
    </source>
</evidence>
<keyword evidence="5" id="KW-0963">Cytoplasm</keyword>
<feature type="binding site" evidence="12">
    <location>
        <begin position="114"/>
        <end position="115"/>
    </location>
    <ligand>
        <name>beta-D-galactose</name>
        <dbReference type="ChEBI" id="CHEBI:27667"/>
    </ligand>
</feature>
<comment type="catalytic activity">
    <reaction evidence="9">
        <text>alpha-D-glucose = beta-D-glucose</text>
        <dbReference type="Rhea" id="RHEA:10264"/>
        <dbReference type="ChEBI" id="CHEBI:15903"/>
        <dbReference type="ChEBI" id="CHEBI:17925"/>
        <dbReference type="EC" id="5.1.3.3"/>
    </reaction>
</comment>
<dbReference type="InterPro" id="IPR014718">
    <property type="entry name" value="GH-type_carb-bd"/>
</dbReference>
<dbReference type="EMBL" id="QFNN01000012">
    <property type="protein sequence ID" value="PZO91237.1"/>
    <property type="molecule type" value="Genomic_DNA"/>
</dbReference>
<reference evidence="13 14" key="1">
    <citation type="submission" date="2017-08" db="EMBL/GenBank/DDBJ databases">
        <title>Infants hospitalized years apart are colonized by the same room-sourced microbial strains.</title>
        <authorList>
            <person name="Brooks B."/>
            <person name="Olm M.R."/>
            <person name="Firek B.A."/>
            <person name="Baker R."/>
            <person name="Thomas B.C."/>
            <person name="Morowitz M.J."/>
            <person name="Banfield J.F."/>
        </authorList>
    </citation>
    <scope>NUCLEOTIDE SEQUENCE [LARGE SCALE GENOMIC DNA]</scope>
    <source>
        <strain evidence="13">S2_018_000_R2_101</strain>
    </source>
</reference>
<dbReference type="GO" id="GO:0006006">
    <property type="term" value="P:glucose metabolic process"/>
    <property type="evidence" value="ECO:0007669"/>
    <property type="project" value="TreeGrafter"/>
</dbReference>
<feature type="active site" description="Proton acceptor" evidence="10">
    <location>
        <position position="354"/>
    </location>
</feature>
<dbReference type="InterPro" id="IPR015443">
    <property type="entry name" value="Aldose_1-epimerase"/>
</dbReference>
<evidence type="ECO:0000256" key="3">
    <source>
        <dbReference type="ARBA" id="ARBA00006206"/>
    </source>
</evidence>
<keyword evidence="8 9" id="KW-0119">Carbohydrate metabolism</keyword>
<dbReference type="EC" id="5.1.3.3" evidence="9"/>
<dbReference type="GO" id="GO:0005737">
    <property type="term" value="C:cytoplasm"/>
    <property type="evidence" value="ECO:0007669"/>
    <property type="project" value="UniProtKB-SubCell"/>
</dbReference>
<dbReference type="NCBIfam" id="NF008277">
    <property type="entry name" value="PRK11055.1"/>
    <property type="match status" value="1"/>
</dbReference>
<protein>
    <recommendedName>
        <fullName evidence="9">Aldose 1-epimerase</fullName>
        <ecNumber evidence="9">5.1.3.3</ecNumber>
    </recommendedName>
</protein>
<evidence type="ECO:0000256" key="2">
    <source>
        <dbReference type="ARBA" id="ARBA00005028"/>
    </source>
</evidence>
<evidence type="ECO:0000256" key="6">
    <source>
        <dbReference type="ARBA" id="ARBA00022553"/>
    </source>
</evidence>
<gene>
    <name evidence="13" type="ORF">DI623_03845</name>
</gene>
<dbReference type="PANTHER" id="PTHR10091">
    <property type="entry name" value="ALDOSE-1-EPIMERASE"/>
    <property type="match status" value="1"/>
</dbReference>
<keyword evidence="7 9" id="KW-0413">Isomerase</keyword>
<feature type="binding site" evidence="11">
    <location>
        <position position="288"/>
    </location>
    <ligand>
        <name>beta-D-galactose</name>
        <dbReference type="ChEBI" id="CHEBI:27667"/>
    </ligand>
</feature>
<comment type="similarity">
    <text evidence="3 9">Belongs to the aldose epimerase family.</text>
</comment>
<evidence type="ECO:0000256" key="1">
    <source>
        <dbReference type="ARBA" id="ARBA00004496"/>
    </source>
</evidence>
<dbReference type="GO" id="GO:0004034">
    <property type="term" value="F:aldose 1-epimerase activity"/>
    <property type="evidence" value="ECO:0007669"/>
    <property type="project" value="UniProtKB-EC"/>
</dbReference>
<name>A0A2W5ADK3_9SPHN</name>
<dbReference type="PANTHER" id="PTHR10091:SF0">
    <property type="entry name" value="GALACTOSE MUTAROTASE"/>
    <property type="match status" value="1"/>
</dbReference>
<comment type="pathway">
    <text evidence="2 9">Carbohydrate metabolism; hexose metabolism.</text>
</comment>
<proteinExistence type="inferred from homology"/>
<feature type="active site" description="Proton donor" evidence="10">
    <location>
        <position position="214"/>
    </location>
</feature>
<accession>A0A2W5ADK3</accession>
<comment type="caution">
    <text evidence="13">The sequence shown here is derived from an EMBL/GenBank/DDBJ whole genome shotgun (WGS) entry which is preliminary data.</text>
</comment>
<dbReference type="CDD" id="cd09019">
    <property type="entry name" value="galactose_mutarotase_like"/>
    <property type="match status" value="1"/>
</dbReference>
<evidence type="ECO:0000256" key="9">
    <source>
        <dbReference type="PIRNR" id="PIRNR005096"/>
    </source>
</evidence>
<dbReference type="InterPro" id="IPR011013">
    <property type="entry name" value="Gal_mutarotase_sf_dom"/>
</dbReference>
<evidence type="ECO:0000256" key="11">
    <source>
        <dbReference type="PIRSR" id="PIRSR005096-2"/>
    </source>
</evidence>
<dbReference type="Proteomes" id="UP000249066">
    <property type="component" value="Unassembled WGS sequence"/>
</dbReference>
<dbReference type="Gene3D" id="2.70.98.10">
    <property type="match status" value="1"/>
</dbReference>
<evidence type="ECO:0000256" key="12">
    <source>
        <dbReference type="PIRSR" id="PIRSR005096-3"/>
    </source>
</evidence>
<sequence length="397" mass="42485">MRSAGGGRERVNWSHALSAFLVIISAVTPGVAPAAEVRRRPFGALADGRAVEAVTLTNASGMSVTLLSYGAIIQALSAPDRAGKLADVVLGYADLKGYIEAPNYFGATVGRYANRIRDGRFTLDGRSHALALNDRGNTLHGGNEGFDKKLWTIERVAGGAEASVTFTYVSPNGEEGYPGALTVRATYSLNERNELSIDYRATTDRPTIVNITNHSFFNLAGEAAGRDVYDHLLTIPAEMTTPVDATLIPTGVFRPVADTPLDFRKPMAIGARIRDARDPQILFGRGYDENYVIARTPGAAPRLQARVEEPESGRVLEILSNQPGVQFYSGNFLDGTAIGKSGLAYRQGGGLALEPQLFPDTPNQAAFGSARLDPGQTYRNIIVYRFSASESGGRDGG</sequence>
<dbReference type="GO" id="GO:0030246">
    <property type="term" value="F:carbohydrate binding"/>
    <property type="evidence" value="ECO:0007669"/>
    <property type="project" value="InterPro"/>
</dbReference>
<evidence type="ECO:0000256" key="5">
    <source>
        <dbReference type="ARBA" id="ARBA00022490"/>
    </source>
</evidence>
<dbReference type="InterPro" id="IPR008183">
    <property type="entry name" value="Aldose_1/G6P_1-epimerase"/>
</dbReference>
<evidence type="ECO:0000256" key="8">
    <source>
        <dbReference type="ARBA" id="ARBA00023277"/>
    </source>
</evidence>
<dbReference type="FunFam" id="2.70.98.10:FF:000003">
    <property type="entry name" value="Aldose 1-epimerase"/>
    <property type="match status" value="1"/>
</dbReference>
<evidence type="ECO:0000256" key="4">
    <source>
        <dbReference type="ARBA" id="ARBA00011245"/>
    </source>
</evidence>
<dbReference type="AlphaFoldDB" id="A0A2W5ADK3"/>
<dbReference type="UniPathway" id="UPA00242"/>
<keyword evidence="6" id="KW-0597">Phosphoprotein</keyword>
<dbReference type="SUPFAM" id="SSF74650">
    <property type="entry name" value="Galactose mutarotase-like"/>
    <property type="match status" value="1"/>
</dbReference>
<evidence type="ECO:0000256" key="10">
    <source>
        <dbReference type="PIRSR" id="PIRSR005096-1"/>
    </source>
</evidence>
<comment type="subunit">
    <text evidence="4">Monomer.</text>
</comment>
<organism evidence="13 14">
    <name type="scientific">Sphingomonas sanxanigenens</name>
    <dbReference type="NCBI Taxonomy" id="397260"/>
    <lineage>
        <taxon>Bacteria</taxon>
        <taxon>Pseudomonadati</taxon>
        <taxon>Pseudomonadota</taxon>
        <taxon>Alphaproteobacteria</taxon>
        <taxon>Sphingomonadales</taxon>
        <taxon>Sphingomonadaceae</taxon>
        <taxon>Sphingomonas</taxon>
    </lineage>
</organism>
<evidence type="ECO:0000256" key="7">
    <source>
        <dbReference type="ARBA" id="ARBA00023235"/>
    </source>
</evidence>